<feature type="compositionally biased region" description="Acidic residues" evidence="1">
    <location>
        <begin position="428"/>
        <end position="454"/>
    </location>
</feature>
<dbReference type="Pfam" id="PF11702">
    <property type="entry name" value="DUF3295"/>
    <property type="match status" value="1"/>
</dbReference>
<sequence>MARKSLTGLSWSDTAAANNNNNGRTHSRKRREDHQATAAPDPQSQASTFAVVFAKLAVTIRPTCTCASARTQRAASPLIMPLSLETPVLQVDANVIHKVDTTNPANLFSMWTVFARCRDSVHQGRRLENLSWRLWNRETFCCENEVADIESSATCQPQDIQRYSAAEDMPQLSGSVDSALDEEAVDFGNDTDAEPLEYLRPRIQRQDSCASNRSRGRERHITSGDLEKMVVSIIEAKEPLNAPFPSITLVLPPVEKTKPAPVIHQLERSGSTTTESSCNTSENPSMESLQTAASTEATTQLRPTIVTRGFSVSPSQLPIIQRASAHASRQPSPSVIPEPTDAPAAKPVQPKKQQARFALGASNSGDDSYTDREQSFDHRKQQIPLPPKKKMFQVGRGSSEEEESLRDLKRTGALSKQVVIQDSSAISDDSDSDYVDESAIDDDDDSSDWEDSVEESGKSSVDDKFNFQRVDSKVNLTSRRSLITLMLHNNTRAQKLGNIASQSTSAIPRARTQLNGPSMVPSPNDSDEAPLMMRGKRAPPMRPINEIPRSTAQPINAVATGFHHQACLSPRTTRRNMLATELTESLRRNLLWERSHKNSTATAVLKRRHTSQDVANLKQYPERPCMKDDNDKERWDQYFTKNAYSGYHAQGW</sequence>
<feature type="region of interest" description="Disordered" evidence="1">
    <location>
        <begin position="1"/>
        <end position="43"/>
    </location>
</feature>
<evidence type="ECO:0000256" key="1">
    <source>
        <dbReference type="SAM" id="MobiDB-lite"/>
    </source>
</evidence>
<protein>
    <submittedName>
        <fullName evidence="4">Uncharacterized protein</fullName>
    </submittedName>
</protein>
<evidence type="ECO:0000259" key="3">
    <source>
        <dbReference type="Pfam" id="PF11702"/>
    </source>
</evidence>
<feature type="region of interest" description="Disordered" evidence="1">
    <location>
        <begin position="263"/>
        <end position="302"/>
    </location>
</feature>
<evidence type="ECO:0000313" key="5">
    <source>
        <dbReference type="Proteomes" id="UP000008065"/>
    </source>
</evidence>
<feature type="region of interest" description="Disordered" evidence="1">
    <location>
        <begin position="322"/>
        <end position="408"/>
    </location>
</feature>
<dbReference type="OrthoDB" id="5054775at2759"/>
<dbReference type="Proteomes" id="UP000008065">
    <property type="component" value="Unassembled WGS sequence"/>
</dbReference>
<feature type="region of interest" description="Disordered" evidence="1">
    <location>
        <begin position="202"/>
        <end position="221"/>
    </location>
</feature>
<dbReference type="EMBL" id="GL891307">
    <property type="protein sequence ID" value="EGO54034.1"/>
    <property type="molecule type" value="Genomic_DNA"/>
</dbReference>
<dbReference type="GeneID" id="20826964"/>
<dbReference type="GO" id="GO:0005737">
    <property type="term" value="C:cytoplasm"/>
    <property type="evidence" value="ECO:0007669"/>
    <property type="project" value="TreeGrafter"/>
</dbReference>
<dbReference type="VEuPathDB" id="FungiDB:NEUTE1DRAFT_148470"/>
<organism evidence="4 5">
    <name type="scientific">Neurospora tetrasperma (strain FGSC 2508 / ATCC MYA-4615 / P0657)</name>
    <dbReference type="NCBI Taxonomy" id="510951"/>
    <lineage>
        <taxon>Eukaryota</taxon>
        <taxon>Fungi</taxon>
        <taxon>Dikarya</taxon>
        <taxon>Ascomycota</taxon>
        <taxon>Pezizomycotina</taxon>
        <taxon>Sordariomycetes</taxon>
        <taxon>Sordariomycetidae</taxon>
        <taxon>Sordariales</taxon>
        <taxon>Sordariaceae</taxon>
        <taxon>Neurospora</taxon>
    </lineage>
</organism>
<feature type="domain" description="DUF3295" evidence="3">
    <location>
        <begin position="167"/>
        <end position="652"/>
    </location>
</feature>
<dbReference type="KEGG" id="nte:NEUTE1DRAFT148470"/>
<dbReference type="GO" id="GO:0006808">
    <property type="term" value="P:regulation of nitrogen utilization"/>
    <property type="evidence" value="ECO:0007669"/>
    <property type="project" value="TreeGrafter"/>
</dbReference>
<dbReference type="GO" id="GO:0031930">
    <property type="term" value="P:mitochondria-nucleus signaling pathway"/>
    <property type="evidence" value="ECO:0007669"/>
    <property type="project" value="TreeGrafter"/>
</dbReference>
<dbReference type="GO" id="GO:0000122">
    <property type="term" value="P:negative regulation of transcription by RNA polymerase II"/>
    <property type="evidence" value="ECO:0007669"/>
    <property type="project" value="TreeGrafter"/>
</dbReference>
<dbReference type="RefSeq" id="XP_009854034.1">
    <property type="nucleotide sequence ID" value="XM_009855732.1"/>
</dbReference>
<accession>F8MW39</accession>
<reference evidence="5" key="1">
    <citation type="journal article" date="2011" name="Genetics">
        <title>Massive changes in genome architecture accompany the transition to self-fertility in the filamentous fungus Neurospora tetrasperma.</title>
        <authorList>
            <person name="Ellison C.E."/>
            <person name="Stajich J.E."/>
            <person name="Jacobson D.J."/>
            <person name="Natvig D.O."/>
            <person name="Lapidus A."/>
            <person name="Foster B."/>
            <person name="Aerts A."/>
            <person name="Riley R."/>
            <person name="Lindquist E.A."/>
            <person name="Grigoriev I.V."/>
            <person name="Taylor J.W."/>
        </authorList>
    </citation>
    <scope>NUCLEOTIDE SEQUENCE [LARGE SCALE GENOMIC DNA]</scope>
    <source>
        <strain evidence="5">FGSC 2508 / P0657</strain>
    </source>
</reference>
<feature type="compositionally biased region" description="Basic and acidic residues" evidence="1">
    <location>
        <begin position="369"/>
        <end position="380"/>
    </location>
</feature>
<dbReference type="PANTHER" id="PTHR28014">
    <property type="entry name" value="NEGATIVE REGULATOR OF RAS-CAMP PATHWAY"/>
    <property type="match status" value="1"/>
</dbReference>
<dbReference type="AlphaFoldDB" id="F8MW39"/>
<dbReference type="Pfam" id="PF08550">
    <property type="entry name" value="GATA_AreA"/>
    <property type="match status" value="1"/>
</dbReference>
<dbReference type="InterPro" id="IPR021711">
    <property type="entry name" value="DUF3295"/>
</dbReference>
<dbReference type="InterPro" id="IPR013860">
    <property type="entry name" value="AreA_GATA"/>
</dbReference>
<dbReference type="InterPro" id="IPR053043">
    <property type="entry name" value="Ras-cAMP_regulatory"/>
</dbReference>
<feature type="compositionally biased region" description="Polar residues" evidence="1">
    <location>
        <begin position="286"/>
        <end position="302"/>
    </location>
</feature>
<name>F8MW39_NEUT8</name>
<feature type="region of interest" description="Disordered" evidence="1">
    <location>
        <begin position="421"/>
        <end position="460"/>
    </location>
</feature>
<evidence type="ECO:0000259" key="2">
    <source>
        <dbReference type="Pfam" id="PF08550"/>
    </source>
</evidence>
<proteinExistence type="predicted"/>
<keyword evidence="5" id="KW-1185">Reference proteome</keyword>
<feature type="compositionally biased region" description="Low complexity" evidence="1">
    <location>
        <begin position="269"/>
        <end position="285"/>
    </location>
</feature>
<gene>
    <name evidence="4" type="ORF">NEUTE1DRAFT_148470</name>
</gene>
<dbReference type="PANTHER" id="PTHR28014:SF1">
    <property type="entry name" value="NEGATIVE REGULATOR OF RAS-CAMP PATHWAY"/>
    <property type="match status" value="1"/>
</dbReference>
<dbReference type="HOGENOM" id="CLU_025004_1_0_1"/>
<feature type="domain" description="Nitrogen regulatory protein areA GATA-like" evidence="2">
    <location>
        <begin position="110"/>
        <end position="137"/>
    </location>
</feature>
<evidence type="ECO:0000313" key="4">
    <source>
        <dbReference type="EMBL" id="EGO54034.1"/>
    </source>
</evidence>